<evidence type="ECO:0000256" key="10">
    <source>
        <dbReference type="ARBA" id="ARBA00023136"/>
    </source>
</evidence>
<evidence type="ECO:0000256" key="11">
    <source>
        <dbReference type="SAM" id="MobiDB-lite"/>
    </source>
</evidence>
<evidence type="ECO:0000256" key="6">
    <source>
        <dbReference type="ARBA" id="ARBA00022692"/>
    </source>
</evidence>
<evidence type="ECO:0000256" key="3">
    <source>
        <dbReference type="ARBA" id="ARBA00012438"/>
    </source>
</evidence>
<feature type="compositionally biased region" description="Polar residues" evidence="11">
    <location>
        <begin position="267"/>
        <end position="294"/>
    </location>
</feature>
<accession>A0AAW9PUR8</accession>
<dbReference type="SUPFAM" id="SSF55874">
    <property type="entry name" value="ATPase domain of HSP90 chaperone/DNA topoisomerase II/histidine kinase"/>
    <property type="match status" value="1"/>
</dbReference>
<dbReference type="Gene3D" id="3.30.565.10">
    <property type="entry name" value="Histidine kinase-like ATPase, C-terminal domain"/>
    <property type="match status" value="1"/>
</dbReference>
<dbReference type="PANTHER" id="PTHR45436">
    <property type="entry name" value="SENSOR HISTIDINE KINASE YKOH"/>
    <property type="match status" value="1"/>
</dbReference>
<keyword evidence="15" id="KW-0067">ATP-binding</keyword>
<dbReference type="RefSeq" id="WP_330481607.1">
    <property type="nucleotide sequence ID" value="NZ_JAZBJZ010000001.1"/>
</dbReference>
<evidence type="ECO:0000313" key="15">
    <source>
        <dbReference type="EMBL" id="MEE3715184.1"/>
    </source>
</evidence>
<evidence type="ECO:0000256" key="1">
    <source>
        <dbReference type="ARBA" id="ARBA00000085"/>
    </source>
</evidence>
<dbReference type="Pfam" id="PF00672">
    <property type="entry name" value="HAMP"/>
    <property type="match status" value="1"/>
</dbReference>
<keyword evidence="9" id="KW-0902">Two-component regulatory system</keyword>
<keyword evidence="16" id="KW-1185">Reference proteome</keyword>
<feature type="transmembrane region" description="Helical" evidence="12">
    <location>
        <begin position="15"/>
        <end position="39"/>
    </location>
</feature>
<dbReference type="InterPro" id="IPR005467">
    <property type="entry name" value="His_kinase_dom"/>
</dbReference>
<dbReference type="InterPro" id="IPR050428">
    <property type="entry name" value="TCS_sensor_his_kinase"/>
</dbReference>
<organism evidence="15 16">
    <name type="scientific">Tumidithrix elongata BACA0141</name>
    <dbReference type="NCBI Taxonomy" id="2716417"/>
    <lineage>
        <taxon>Bacteria</taxon>
        <taxon>Bacillati</taxon>
        <taxon>Cyanobacteriota</taxon>
        <taxon>Cyanophyceae</taxon>
        <taxon>Pseudanabaenales</taxon>
        <taxon>Pseudanabaenaceae</taxon>
        <taxon>Tumidithrix</taxon>
        <taxon>Tumidithrix elongata</taxon>
    </lineage>
</organism>
<proteinExistence type="predicted"/>
<dbReference type="GO" id="GO:0000155">
    <property type="term" value="F:phosphorelay sensor kinase activity"/>
    <property type="evidence" value="ECO:0007669"/>
    <property type="project" value="InterPro"/>
</dbReference>
<dbReference type="SMART" id="SM00387">
    <property type="entry name" value="HATPase_c"/>
    <property type="match status" value="1"/>
</dbReference>
<dbReference type="InterPro" id="IPR036097">
    <property type="entry name" value="HisK_dim/P_sf"/>
</dbReference>
<keyword evidence="7" id="KW-0418">Kinase</keyword>
<evidence type="ECO:0000256" key="8">
    <source>
        <dbReference type="ARBA" id="ARBA00022989"/>
    </source>
</evidence>
<evidence type="ECO:0000259" key="14">
    <source>
        <dbReference type="PROSITE" id="PS50885"/>
    </source>
</evidence>
<evidence type="ECO:0000256" key="9">
    <source>
        <dbReference type="ARBA" id="ARBA00023012"/>
    </source>
</evidence>
<feature type="region of interest" description="Disordered" evidence="11">
    <location>
        <begin position="151"/>
        <end position="311"/>
    </location>
</feature>
<evidence type="ECO:0000256" key="5">
    <source>
        <dbReference type="ARBA" id="ARBA00022679"/>
    </source>
</evidence>
<feature type="transmembrane region" description="Helical" evidence="12">
    <location>
        <begin position="360"/>
        <end position="379"/>
    </location>
</feature>
<keyword evidence="8 12" id="KW-1133">Transmembrane helix</keyword>
<evidence type="ECO:0000313" key="16">
    <source>
        <dbReference type="Proteomes" id="UP001333818"/>
    </source>
</evidence>
<dbReference type="InterPro" id="IPR004358">
    <property type="entry name" value="Sig_transdc_His_kin-like_C"/>
</dbReference>
<feature type="domain" description="Histidine kinase" evidence="13">
    <location>
        <begin position="442"/>
        <end position="656"/>
    </location>
</feature>
<dbReference type="PANTHER" id="PTHR45436:SF5">
    <property type="entry name" value="SENSOR HISTIDINE KINASE TRCS"/>
    <property type="match status" value="1"/>
</dbReference>
<dbReference type="Pfam" id="PF02518">
    <property type="entry name" value="HATPase_c"/>
    <property type="match status" value="1"/>
</dbReference>
<dbReference type="Pfam" id="PF00512">
    <property type="entry name" value="HisKA"/>
    <property type="match status" value="1"/>
</dbReference>
<dbReference type="CDD" id="cd00082">
    <property type="entry name" value="HisKA"/>
    <property type="match status" value="1"/>
</dbReference>
<dbReference type="EMBL" id="JAZBJZ010000001">
    <property type="protein sequence ID" value="MEE3715184.1"/>
    <property type="molecule type" value="Genomic_DNA"/>
</dbReference>
<dbReference type="InterPro" id="IPR003594">
    <property type="entry name" value="HATPase_dom"/>
</dbReference>
<dbReference type="InterPro" id="IPR003660">
    <property type="entry name" value="HAMP_dom"/>
</dbReference>
<dbReference type="InterPro" id="IPR036890">
    <property type="entry name" value="HATPase_C_sf"/>
</dbReference>
<dbReference type="EC" id="2.7.13.3" evidence="3"/>
<keyword evidence="6 12" id="KW-0812">Transmembrane</keyword>
<gene>
    <name evidence="15" type="ORF">V2H45_00330</name>
</gene>
<dbReference type="PRINTS" id="PR00344">
    <property type="entry name" value="BCTRLSENSOR"/>
</dbReference>
<keyword evidence="4" id="KW-0597">Phosphoprotein</keyword>
<feature type="compositionally biased region" description="Low complexity" evidence="11">
    <location>
        <begin position="208"/>
        <end position="241"/>
    </location>
</feature>
<dbReference type="SUPFAM" id="SSF158472">
    <property type="entry name" value="HAMP domain-like"/>
    <property type="match status" value="1"/>
</dbReference>
<dbReference type="SMART" id="SM00388">
    <property type="entry name" value="HisKA"/>
    <property type="match status" value="1"/>
</dbReference>
<evidence type="ECO:0000256" key="12">
    <source>
        <dbReference type="SAM" id="Phobius"/>
    </source>
</evidence>
<keyword evidence="5" id="KW-0808">Transferase</keyword>
<feature type="domain" description="HAMP" evidence="14">
    <location>
        <begin position="381"/>
        <end position="434"/>
    </location>
</feature>
<dbReference type="InterPro" id="IPR003661">
    <property type="entry name" value="HisK_dim/P_dom"/>
</dbReference>
<dbReference type="CDD" id="cd00075">
    <property type="entry name" value="HATPase"/>
    <property type="match status" value="1"/>
</dbReference>
<name>A0AAW9PUR8_9CYAN</name>
<dbReference type="CDD" id="cd06225">
    <property type="entry name" value="HAMP"/>
    <property type="match status" value="1"/>
</dbReference>
<dbReference type="SUPFAM" id="SSF47384">
    <property type="entry name" value="Homodimeric domain of signal transducing histidine kinase"/>
    <property type="match status" value="1"/>
</dbReference>
<evidence type="ECO:0000256" key="7">
    <source>
        <dbReference type="ARBA" id="ARBA00022777"/>
    </source>
</evidence>
<evidence type="ECO:0000256" key="2">
    <source>
        <dbReference type="ARBA" id="ARBA00004370"/>
    </source>
</evidence>
<dbReference type="Gene3D" id="1.10.287.130">
    <property type="match status" value="1"/>
</dbReference>
<comment type="catalytic activity">
    <reaction evidence="1">
        <text>ATP + protein L-histidine = ADP + protein N-phospho-L-histidine.</text>
        <dbReference type="EC" id="2.7.13.3"/>
    </reaction>
</comment>
<comment type="caution">
    <text evidence="15">The sequence shown here is derived from an EMBL/GenBank/DDBJ whole genome shotgun (WGS) entry which is preliminary data.</text>
</comment>
<sequence>MKLPSFRLHSFRLRVALLSALLAGGAIAGFSFLSFLLFYQAKLSSLDNEIKDQLLREASAPRPTSHWESYARSRSSFFGEDTQPAIALIAIDPEGKTLYKSDSWSSEFDRKALFPQQTSLKNDLQFPSASLMFAGNSTMSFQSVAWNSDLEPIAQLPPPPPDRETQSRQTRPTQPLPPPDRLPPPQFRPPSPQPSGQILPQPSPPVSQPSSSQPSPQPSGQTPSVRVTSPTTIPAPTATIAPPSPQPSEQRIDSKGIPLDGLPAPTATFSPSPQINSGGQTPNSKEPLSPSKSGGQLPELKPSDGLPPTVEQAGKLSSFVTQTTSTGTWRIGAVSSPFVRMAIAVNLQTIDREMGAIRNVFFLTIPLTLLLVMLGAWWMSGGALKPIEKITGTIRRITAKGLSQRLPIAGTDEELVELLQVFNQMLERLERSFTQASRFSADAAHELKTPLAILQGELERTLQEADAGSEFQQRLSNLLDEVRRLNSITRKLLLLSLADAGRMSVHKVEIDLSQVLSEMAEDLEMLAPDLEIHVQIEAGLQVQGDRELLTQVLQNLMGNAIKYNLPEGWLRIKSGRDGNFVFITIANRSKDIPESDRAKIFDRFHRGDAARTRHVEGFGLGLSLSQEIARAHGGDLKLDRTPAGHTAFTLTIPAAKHY</sequence>
<evidence type="ECO:0000259" key="13">
    <source>
        <dbReference type="PROSITE" id="PS50109"/>
    </source>
</evidence>
<dbReference type="Proteomes" id="UP001333818">
    <property type="component" value="Unassembled WGS sequence"/>
</dbReference>
<dbReference type="Gene3D" id="6.10.340.10">
    <property type="match status" value="1"/>
</dbReference>
<protein>
    <recommendedName>
        <fullName evidence="3">histidine kinase</fullName>
        <ecNumber evidence="3">2.7.13.3</ecNumber>
    </recommendedName>
</protein>
<evidence type="ECO:0000256" key="4">
    <source>
        <dbReference type="ARBA" id="ARBA00022553"/>
    </source>
</evidence>
<dbReference type="PROSITE" id="PS50109">
    <property type="entry name" value="HIS_KIN"/>
    <property type="match status" value="1"/>
</dbReference>
<dbReference type="GO" id="GO:0005524">
    <property type="term" value="F:ATP binding"/>
    <property type="evidence" value="ECO:0007669"/>
    <property type="project" value="UniProtKB-KW"/>
</dbReference>
<dbReference type="PROSITE" id="PS50885">
    <property type="entry name" value="HAMP"/>
    <property type="match status" value="1"/>
</dbReference>
<dbReference type="SMART" id="SM00304">
    <property type="entry name" value="HAMP"/>
    <property type="match status" value="1"/>
</dbReference>
<comment type="subcellular location">
    <subcellularLocation>
        <location evidence="2">Membrane</location>
    </subcellularLocation>
</comment>
<dbReference type="GO" id="GO:0005886">
    <property type="term" value="C:plasma membrane"/>
    <property type="evidence" value="ECO:0007669"/>
    <property type="project" value="TreeGrafter"/>
</dbReference>
<reference evidence="15" key="1">
    <citation type="submission" date="2024-01" db="EMBL/GenBank/DDBJ databases">
        <title>Bank of Algae and Cyanobacteria of the Azores (BACA) strain genomes.</title>
        <authorList>
            <person name="Luz R."/>
            <person name="Cordeiro R."/>
            <person name="Fonseca A."/>
            <person name="Goncalves V."/>
        </authorList>
    </citation>
    <scope>NUCLEOTIDE SEQUENCE</scope>
    <source>
        <strain evidence="15">BACA0141</strain>
    </source>
</reference>
<feature type="compositionally biased region" description="Pro residues" evidence="11">
    <location>
        <begin position="174"/>
        <end position="193"/>
    </location>
</feature>
<keyword evidence="15" id="KW-0547">Nucleotide-binding</keyword>
<keyword evidence="10 12" id="KW-0472">Membrane</keyword>
<dbReference type="AlphaFoldDB" id="A0AAW9PUR8"/>